<evidence type="ECO:0000256" key="1">
    <source>
        <dbReference type="SAM" id="SignalP"/>
    </source>
</evidence>
<proteinExistence type="predicted"/>
<dbReference type="InterPro" id="IPR011487">
    <property type="entry name" value="DUF1598"/>
</dbReference>
<dbReference type="AlphaFoldDB" id="A0A517M5L6"/>
<evidence type="ECO:0000313" key="2">
    <source>
        <dbReference type="EMBL" id="QDS90157.1"/>
    </source>
</evidence>
<dbReference type="OrthoDB" id="233364at2"/>
<name>A0A517M5L6_9BACT</name>
<dbReference type="RefSeq" id="WP_145348032.1">
    <property type="nucleotide sequence ID" value="NZ_CP036261.1"/>
</dbReference>
<evidence type="ECO:0008006" key="4">
    <source>
        <dbReference type="Google" id="ProtNLM"/>
    </source>
</evidence>
<protein>
    <recommendedName>
        <fullName evidence="4">DUF1598 domain-containing protein</fullName>
    </recommendedName>
</protein>
<dbReference type="Pfam" id="PF07643">
    <property type="entry name" value="DUF1598"/>
    <property type="match status" value="1"/>
</dbReference>
<keyword evidence="1" id="KW-0732">Signal</keyword>
<reference evidence="2 3" key="1">
    <citation type="submission" date="2019-02" db="EMBL/GenBank/DDBJ databases">
        <title>Deep-cultivation of Planctomycetes and their phenomic and genomic characterization uncovers novel biology.</title>
        <authorList>
            <person name="Wiegand S."/>
            <person name="Jogler M."/>
            <person name="Boedeker C."/>
            <person name="Pinto D."/>
            <person name="Vollmers J."/>
            <person name="Rivas-Marin E."/>
            <person name="Kohn T."/>
            <person name="Peeters S.H."/>
            <person name="Heuer A."/>
            <person name="Rast P."/>
            <person name="Oberbeckmann S."/>
            <person name="Bunk B."/>
            <person name="Jeske O."/>
            <person name="Meyerdierks A."/>
            <person name="Storesund J.E."/>
            <person name="Kallscheuer N."/>
            <person name="Luecker S."/>
            <person name="Lage O.M."/>
            <person name="Pohl T."/>
            <person name="Merkel B.J."/>
            <person name="Hornburger P."/>
            <person name="Mueller R.-W."/>
            <person name="Bruemmer F."/>
            <person name="Labrenz M."/>
            <person name="Spormann A.M."/>
            <person name="Op den Camp H."/>
            <person name="Overmann J."/>
            <person name="Amann R."/>
            <person name="Jetten M.S.M."/>
            <person name="Mascher T."/>
            <person name="Medema M.H."/>
            <person name="Devos D.P."/>
            <person name="Kaster A.-K."/>
            <person name="Ovreas L."/>
            <person name="Rohde M."/>
            <person name="Galperin M.Y."/>
            <person name="Jogler C."/>
        </authorList>
    </citation>
    <scope>NUCLEOTIDE SEQUENCE [LARGE SCALE GENOMIC DNA]</scope>
    <source>
        <strain evidence="2 3">EC9</strain>
    </source>
</reference>
<dbReference type="Proteomes" id="UP000319557">
    <property type="component" value="Chromosome"/>
</dbReference>
<dbReference type="EMBL" id="CP036261">
    <property type="protein sequence ID" value="QDS90157.1"/>
    <property type="molecule type" value="Genomic_DNA"/>
</dbReference>
<feature type="chain" id="PRO_5021918619" description="DUF1598 domain-containing protein" evidence="1">
    <location>
        <begin position="27"/>
        <end position="563"/>
    </location>
</feature>
<sequence length="563" mass="60527" precursor="true">MSRRRYAALLLAAIACLFPLANQGSAQSPIDRARRHLAAGEFAAAKQVAMSLPVENRGNVLAQVAHGQAATGSPTAAAGSLLATNGLSGSTAPMGIPAAGMAGGGAIADFDSLMELIQTTVVPDTWEALGGPSTMSPYPAGVLVDPNGLIRDVAASADADQLRLLRSQSLQQTASPQRDWLTKSPLRKVSLNRLQHELARQLISGRSLDSAVRNLAGLSTIQYVFLSEAGDDVILAGPVGGIRLDADQQPIDIETGRAPMRIDLLGMALAAVEQRQPFGCTIEPTPEGIARSQQVTAEIQSGNLAAAAASPKLKEALGLQNIRVFGTADDTPMAMLMIQADRHMKMLALGTQPMPRGVANYMEIVEATLDQGPLTGSFLRMWFAPQPLDVRCDSQKQAFELSGLPLQLITEQQAANAQGERFAVAADPRAQQFAETFNRHFVDIARQYPLHDRLRGLYDLTAIAQLLHQQMPAEERIAATGLLARPDQWMEPNVQPARQTESLVVHRRFRKGKTIHSVVVASGGVLLEPSKSLTNEPVVYTALASVSSRQAKLPARQDHWWWD</sequence>
<accession>A0A517M5L6</accession>
<gene>
    <name evidence="2" type="ORF">EC9_43630</name>
</gene>
<evidence type="ECO:0000313" key="3">
    <source>
        <dbReference type="Proteomes" id="UP000319557"/>
    </source>
</evidence>
<dbReference type="KEGG" id="ruv:EC9_43630"/>
<feature type="signal peptide" evidence="1">
    <location>
        <begin position="1"/>
        <end position="26"/>
    </location>
</feature>
<organism evidence="2 3">
    <name type="scientific">Rosistilla ulvae</name>
    <dbReference type="NCBI Taxonomy" id="1930277"/>
    <lineage>
        <taxon>Bacteria</taxon>
        <taxon>Pseudomonadati</taxon>
        <taxon>Planctomycetota</taxon>
        <taxon>Planctomycetia</taxon>
        <taxon>Pirellulales</taxon>
        <taxon>Pirellulaceae</taxon>
        <taxon>Rosistilla</taxon>
    </lineage>
</organism>
<keyword evidence="3" id="KW-1185">Reference proteome</keyword>
<dbReference type="PROSITE" id="PS51257">
    <property type="entry name" value="PROKAR_LIPOPROTEIN"/>
    <property type="match status" value="1"/>
</dbReference>